<reference evidence="3 4" key="1">
    <citation type="journal article" date="2018" name="Nat. Ecol. Evol.">
        <title>Pezizomycetes genomes reveal the molecular basis of ectomycorrhizal truffle lifestyle.</title>
        <authorList>
            <person name="Murat C."/>
            <person name="Payen T."/>
            <person name="Noel B."/>
            <person name="Kuo A."/>
            <person name="Morin E."/>
            <person name="Chen J."/>
            <person name="Kohler A."/>
            <person name="Krizsan K."/>
            <person name="Balestrini R."/>
            <person name="Da Silva C."/>
            <person name="Montanini B."/>
            <person name="Hainaut M."/>
            <person name="Levati E."/>
            <person name="Barry K.W."/>
            <person name="Belfiori B."/>
            <person name="Cichocki N."/>
            <person name="Clum A."/>
            <person name="Dockter R.B."/>
            <person name="Fauchery L."/>
            <person name="Guy J."/>
            <person name="Iotti M."/>
            <person name="Le Tacon F."/>
            <person name="Lindquist E.A."/>
            <person name="Lipzen A."/>
            <person name="Malagnac F."/>
            <person name="Mello A."/>
            <person name="Molinier V."/>
            <person name="Miyauchi S."/>
            <person name="Poulain J."/>
            <person name="Riccioni C."/>
            <person name="Rubini A."/>
            <person name="Sitrit Y."/>
            <person name="Splivallo R."/>
            <person name="Traeger S."/>
            <person name="Wang M."/>
            <person name="Zifcakova L."/>
            <person name="Wipf D."/>
            <person name="Zambonelli A."/>
            <person name="Paolocci F."/>
            <person name="Nowrousian M."/>
            <person name="Ottonello S."/>
            <person name="Baldrian P."/>
            <person name="Spatafora J.W."/>
            <person name="Henrissat B."/>
            <person name="Nagy L.G."/>
            <person name="Aury J.M."/>
            <person name="Wincker P."/>
            <person name="Grigoriev I.V."/>
            <person name="Bonfante P."/>
            <person name="Martin F.M."/>
        </authorList>
    </citation>
    <scope>NUCLEOTIDE SEQUENCE [LARGE SCALE GENOMIC DNA]</scope>
    <source>
        <strain evidence="3 4">CCBAS932</strain>
    </source>
</reference>
<dbReference type="GO" id="GO:0005743">
    <property type="term" value="C:mitochondrial inner membrane"/>
    <property type="evidence" value="ECO:0007669"/>
    <property type="project" value="UniProtKB-SubCell"/>
</dbReference>
<sequence length="138" mass="16510">MSTISRTLRYLRRIGFKQYAYQMNRIGDTKYGVLVGTDKYGNKYYENKDEELPLRTKWVDYKEWKEYDASMVEPGWHGWLAYMFDKPPTSEPIMKHDVRPWESKEHIPNQTFSRAAYKPYSTTKPKISSWDAIARPRV</sequence>
<dbReference type="EMBL" id="ML119110">
    <property type="protein sequence ID" value="RPB16028.1"/>
    <property type="molecule type" value="Genomic_DNA"/>
</dbReference>
<dbReference type="OrthoDB" id="274641at2759"/>
<keyword evidence="2" id="KW-0999">Mitochondrion inner membrane</keyword>
<organism evidence="3 4">
    <name type="scientific">Morchella conica CCBAS932</name>
    <dbReference type="NCBI Taxonomy" id="1392247"/>
    <lineage>
        <taxon>Eukaryota</taxon>
        <taxon>Fungi</taxon>
        <taxon>Dikarya</taxon>
        <taxon>Ascomycota</taxon>
        <taxon>Pezizomycotina</taxon>
        <taxon>Pezizomycetes</taxon>
        <taxon>Pezizales</taxon>
        <taxon>Morchellaceae</taxon>
        <taxon>Morchella</taxon>
    </lineage>
</organism>
<accession>A0A3N4L2T3</accession>
<evidence type="ECO:0000313" key="4">
    <source>
        <dbReference type="Proteomes" id="UP000277580"/>
    </source>
</evidence>
<dbReference type="InParanoid" id="A0A3N4L2T3"/>
<evidence type="ECO:0000313" key="3">
    <source>
        <dbReference type="EMBL" id="RPB16028.1"/>
    </source>
</evidence>
<dbReference type="STRING" id="1392247.A0A3N4L2T3"/>
<dbReference type="GO" id="GO:0006979">
    <property type="term" value="P:response to oxidative stress"/>
    <property type="evidence" value="ECO:0007669"/>
    <property type="project" value="TreeGrafter"/>
</dbReference>
<dbReference type="Proteomes" id="UP000277580">
    <property type="component" value="Unassembled WGS sequence"/>
</dbReference>
<comment type="similarity">
    <text evidence="1 2">Belongs to the complex I NDUFA12 subunit family.</text>
</comment>
<dbReference type="Pfam" id="PF05071">
    <property type="entry name" value="NDUFA12"/>
    <property type="match status" value="1"/>
</dbReference>
<dbReference type="AlphaFoldDB" id="A0A3N4L2T3"/>
<dbReference type="GO" id="GO:0045271">
    <property type="term" value="C:respiratory chain complex I"/>
    <property type="evidence" value="ECO:0007669"/>
    <property type="project" value="InterPro"/>
</dbReference>
<proteinExistence type="inferred from homology"/>
<comment type="function">
    <text evidence="2">Accessory subunit of the mitochondrial membrane respiratory chain NADH dehydrogenase (Complex I), that is believed not to be involved in catalysis. Complex I functions in the transfer of electrons from NADH to the respiratory chain. The immediate electron acceptor for the enzyme is believed to be ubiquinone.</text>
</comment>
<keyword evidence="2" id="KW-0472">Membrane</keyword>
<evidence type="ECO:0000256" key="2">
    <source>
        <dbReference type="RuleBase" id="RU363103"/>
    </source>
</evidence>
<keyword evidence="2" id="KW-0679">Respiratory chain</keyword>
<keyword evidence="2" id="KW-0813">Transport</keyword>
<dbReference type="PANTHER" id="PTHR12910">
    <property type="entry name" value="NADH-UBIQUINONE OXIDOREDUCTASE SUBUNIT B17.2"/>
    <property type="match status" value="1"/>
</dbReference>
<name>A0A3N4L2T3_9PEZI</name>
<keyword evidence="2" id="KW-0249">Electron transport</keyword>
<protein>
    <recommendedName>
        <fullName evidence="2">NADH dehydrogenase [ubiquinone] 1 alpha subcomplex subunit</fullName>
    </recommendedName>
</protein>
<gene>
    <name evidence="3" type="ORF">P167DRAFT_532501</name>
</gene>
<evidence type="ECO:0000256" key="1">
    <source>
        <dbReference type="ARBA" id="ARBA00007355"/>
    </source>
</evidence>
<keyword evidence="4" id="KW-1185">Reference proteome</keyword>
<dbReference type="PANTHER" id="PTHR12910:SF2">
    <property type="entry name" value="NADH DEHYDROGENASE [UBIQUINONE] 1 ALPHA SUBCOMPLEX SUBUNIT 12"/>
    <property type="match status" value="1"/>
</dbReference>
<dbReference type="InterPro" id="IPR007763">
    <property type="entry name" value="NDUFA12"/>
</dbReference>
<comment type="subcellular location">
    <subcellularLocation>
        <location evidence="2">Mitochondrion inner membrane</location>
        <topology evidence="2">Peripheral membrane protein</topology>
        <orientation evidence="2">Matrix side</orientation>
    </subcellularLocation>
</comment>
<keyword evidence="2" id="KW-0496">Mitochondrion</keyword>